<dbReference type="AlphaFoldDB" id="A0A397SD88"/>
<gene>
    <name evidence="1" type="ORF">C1645_742478</name>
</gene>
<protein>
    <submittedName>
        <fullName evidence="1">Uncharacterized protein</fullName>
    </submittedName>
</protein>
<sequence>MGALLSIYTDKLYDEKIATRNLKNFGFWEWAEQEKVLRQYGLWRELKQGTRTNQVAALVKGVADNTKINRNMIYLVGGIVSEFYEEALDHQTKKLEDAYDQIQRDSILIDTLKAELAVADRANTSLIEKGKKVNTSSEQIPIDVEA</sequence>
<evidence type="ECO:0000313" key="1">
    <source>
        <dbReference type="EMBL" id="RIA84240.1"/>
    </source>
</evidence>
<dbReference type="Proteomes" id="UP000265703">
    <property type="component" value="Unassembled WGS sequence"/>
</dbReference>
<organism evidence="1 2">
    <name type="scientific">Glomus cerebriforme</name>
    <dbReference type="NCBI Taxonomy" id="658196"/>
    <lineage>
        <taxon>Eukaryota</taxon>
        <taxon>Fungi</taxon>
        <taxon>Fungi incertae sedis</taxon>
        <taxon>Mucoromycota</taxon>
        <taxon>Glomeromycotina</taxon>
        <taxon>Glomeromycetes</taxon>
        <taxon>Glomerales</taxon>
        <taxon>Glomeraceae</taxon>
        <taxon>Glomus</taxon>
    </lineage>
</organism>
<reference evidence="1 2" key="1">
    <citation type="submission" date="2018-06" db="EMBL/GenBank/DDBJ databases">
        <title>Comparative genomics reveals the genomic features of Rhizophagus irregularis, R. cerebriforme, R. diaphanum and Gigaspora rosea, and their symbiotic lifestyle signature.</title>
        <authorList>
            <person name="Morin E."/>
            <person name="San Clemente H."/>
            <person name="Chen E.C.H."/>
            <person name="De La Providencia I."/>
            <person name="Hainaut M."/>
            <person name="Kuo A."/>
            <person name="Kohler A."/>
            <person name="Murat C."/>
            <person name="Tang N."/>
            <person name="Roy S."/>
            <person name="Loubradou J."/>
            <person name="Henrissat B."/>
            <person name="Grigoriev I.V."/>
            <person name="Corradi N."/>
            <person name="Roux C."/>
            <person name="Martin F.M."/>
        </authorList>
    </citation>
    <scope>NUCLEOTIDE SEQUENCE [LARGE SCALE GENOMIC DNA]</scope>
    <source>
        <strain evidence="1 2">DAOM 227022</strain>
    </source>
</reference>
<comment type="caution">
    <text evidence="1">The sequence shown here is derived from an EMBL/GenBank/DDBJ whole genome shotgun (WGS) entry which is preliminary data.</text>
</comment>
<name>A0A397SD88_9GLOM</name>
<evidence type="ECO:0000313" key="2">
    <source>
        <dbReference type="Proteomes" id="UP000265703"/>
    </source>
</evidence>
<accession>A0A397SD88</accession>
<dbReference type="EMBL" id="QKYT01000507">
    <property type="protein sequence ID" value="RIA84240.1"/>
    <property type="molecule type" value="Genomic_DNA"/>
</dbReference>
<proteinExistence type="predicted"/>
<keyword evidence="2" id="KW-1185">Reference proteome</keyword>